<reference evidence="2 3" key="1">
    <citation type="submission" date="2019-02" db="EMBL/GenBank/DDBJ databases">
        <title>The draft genome of Kosakonia quasisacchari strain WCHKQ120001.</title>
        <authorList>
            <person name="Wang C."/>
            <person name="Feng Y."/>
            <person name="Zong Z."/>
        </authorList>
    </citation>
    <scope>NUCLEOTIDE SEQUENCE [LARGE SCALE GENOMIC DNA]</scope>
    <source>
        <strain evidence="2 3">WCHKQ120001</strain>
    </source>
</reference>
<proteinExistence type="predicted"/>
<evidence type="ECO:0000313" key="3">
    <source>
        <dbReference type="Proteomes" id="UP000291793"/>
    </source>
</evidence>
<evidence type="ECO:0000256" key="1">
    <source>
        <dbReference type="SAM" id="SignalP"/>
    </source>
</evidence>
<dbReference type="OrthoDB" id="6629014at2"/>
<gene>
    <name evidence="2" type="ORF">E0L21_16865</name>
</gene>
<keyword evidence="1" id="KW-0732">Signal</keyword>
<accession>A0A4R0GWR8</accession>
<evidence type="ECO:0000313" key="2">
    <source>
        <dbReference type="EMBL" id="TCC02331.1"/>
    </source>
</evidence>
<sequence>MVMVKFIAGCCLAMLSAYSSAAGITLQCDEYRASVEPDGLTINGRHYTNPQEKPYDISDQYSGRSLIYTDSQDQNKDTNWAAIHIITQIETGKKAFFYADSKHTNDKAIICTRENEEE</sequence>
<feature type="chain" id="PRO_5020410978" evidence="1">
    <location>
        <begin position="22"/>
        <end position="118"/>
    </location>
</feature>
<name>A0A4R0GWR8_9ENTR</name>
<feature type="signal peptide" evidence="1">
    <location>
        <begin position="1"/>
        <end position="21"/>
    </location>
</feature>
<keyword evidence="3" id="KW-1185">Reference proteome</keyword>
<protein>
    <submittedName>
        <fullName evidence="2">Uncharacterized protein</fullName>
    </submittedName>
</protein>
<organism evidence="2 3">
    <name type="scientific">Kosakonia quasisacchari</name>
    <dbReference type="NCBI Taxonomy" id="2529380"/>
    <lineage>
        <taxon>Bacteria</taxon>
        <taxon>Pseudomonadati</taxon>
        <taxon>Pseudomonadota</taxon>
        <taxon>Gammaproteobacteria</taxon>
        <taxon>Enterobacterales</taxon>
        <taxon>Enterobacteriaceae</taxon>
        <taxon>Kosakonia</taxon>
    </lineage>
</organism>
<dbReference type="AlphaFoldDB" id="A0A4R0GWR8"/>
<dbReference type="EMBL" id="SJOP01000016">
    <property type="protein sequence ID" value="TCC02331.1"/>
    <property type="molecule type" value="Genomic_DNA"/>
</dbReference>
<dbReference type="Proteomes" id="UP000291793">
    <property type="component" value="Unassembled WGS sequence"/>
</dbReference>
<comment type="caution">
    <text evidence="2">The sequence shown here is derived from an EMBL/GenBank/DDBJ whole genome shotgun (WGS) entry which is preliminary data.</text>
</comment>